<gene>
    <name evidence="4" type="ORF">METZ01_LOCUS275902</name>
</gene>
<dbReference type="PANTHER" id="PTHR47199">
    <property type="entry name" value="PHOTOSYSTEM II STABILITY/ASSEMBLY FACTOR HCF136, CHLOROPLASTIC"/>
    <property type="match status" value="1"/>
</dbReference>
<dbReference type="GO" id="GO:0009523">
    <property type="term" value="C:photosystem II"/>
    <property type="evidence" value="ECO:0007669"/>
    <property type="project" value="UniProtKB-KW"/>
</dbReference>
<accession>A0A382KF71</accession>
<dbReference type="Pfam" id="PF14870">
    <property type="entry name" value="PSII_BNR"/>
    <property type="match status" value="1"/>
</dbReference>
<evidence type="ECO:0000259" key="3">
    <source>
        <dbReference type="Pfam" id="PF14870"/>
    </source>
</evidence>
<keyword evidence="1" id="KW-0602">Photosynthesis</keyword>
<dbReference type="GO" id="GO:0015979">
    <property type="term" value="P:photosynthesis"/>
    <property type="evidence" value="ECO:0007669"/>
    <property type="project" value="UniProtKB-KW"/>
</dbReference>
<dbReference type="PANTHER" id="PTHR47199:SF2">
    <property type="entry name" value="PHOTOSYSTEM II STABILITY_ASSEMBLY FACTOR HCF136, CHLOROPLASTIC"/>
    <property type="match status" value="1"/>
</dbReference>
<feature type="domain" description="Photosynthesis system II assembly factor Ycf48/Hcf136-like" evidence="3">
    <location>
        <begin position="246"/>
        <end position="335"/>
    </location>
</feature>
<reference evidence="4" key="1">
    <citation type="submission" date="2018-05" db="EMBL/GenBank/DDBJ databases">
        <authorList>
            <person name="Lanie J.A."/>
            <person name="Ng W.-L."/>
            <person name="Kazmierczak K.M."/>
            <person name="Andrzejewski T.M."/>
            <person name="Davidsen T.M."/>
            <person name="Wayne K.J."/>
            <person name="Tettelin H."/>
            <person name="Glass J.I."/>
            <person name="Rusch D."/>
            <person name="Podicherti R."/>
            <person name="Tsui H.-C.T."/>
            <person name="Winkler M.E."/>
        </authorList>
    </citation>
    <scope>NUCLEOTIDE SEQUENCE</scope>
</reference>
<dbReference type="InterPro" id="IPR015943">
    <property type="entry name" value="WD40/YVTN_repeat-like_dom_sf"/>
</dbReference>
<dbReference type="EMBL" id="UINC01080265">
    <property type="protein sequence ID" value="SVC23048.1"/>
    <property type="molecule type" value="Genomic_DNA"/>
</dbReference>
<dbReference type="SUPFAM" id="SSF110296">
    <property type="entry name" value="Oligoxyloglucan reducing end-specific cellobiohydrolase"/>
    <property type="match status" value="1"/>
</dbReference>
<evidence type="ECO:0000256" key="2">
    <source>
        <dbReference type="ARBA" id="ARBA00023276"/>
    </source>
</evidence>
<evidence type="ECO:0000256" key="1">
    <source>
        <dbReference type="ARBA" id="ARBA00022531"/>
    </source>
</evidence>
<dbReference type="InterPro" id="IPR028203">
    <property type="entry name" value="PSII_CF48-like_dom"/>
</dbReference>
<dbReference type="AlphaFoldDB" id="A0A382KF71"/>
<evidence type="ECO:0000313" key="4">
    <source>
        <dbReference type="EMBL" id="SVC23048.1"/>
    </source>
</evidence>
<protein>
    <recommendedName>
        <fullName evidence="3">Photosynthesis system II assembly factor Ycf48/Hcf136-like domain-containing protein</fullName>
    </recommendedName>
</protein>
<organism evidence="4">
    <name type="scientific">marine metagenome</name>
    <dbReference type="NCBI Taxonomy" id="408172"/>
    <lineage>
        <taxon>unclassified sequences</taxon>
        <taxon>metagenomes</taxon>
        <taxon>ecological metagenomes</taxon>
    </lineage>
</organism>
<keyword evidence="2" id="KW-0604">Photosystem II</keyword>
<sequence length="420" mass="46420">TLIVDDFPQDTPNNALDWYMGLIDSLENSEFSFWEIGEKLPFSETDVTSTLNYFQDVIWYAGYTGNFTYHKAENSIQTFIERGGNIFLNFTTFPDTSEISWFPMDESITLNSGGDIHSTKMLIPQSIGVDTLVIGSPISVEVKGFESSSSGFNSLYQLQEPEPGGIDLWIGTPTVCGSYKKSNSGTAVAMSIPLFKGYAPVLDVEWRLSVYDVTSILYAVTYSDEEAIWTVGEDGLILRSLNGGTDWEIISSPTIKDLRDIKFFNSNIGWIAGKTGTILKTTDGGDNWIEQVSTTTRTLYAIDILDENNIWIAGKSGTILHTIDGGEEWSQIEVESNSRFEDIQFLDTLNGWCVGSNGTILHTENGGESWGPVDSGLDEIPWFYGLFFNQSNTGWIVGSDGSILKTSDSGENWNMITTGI</sequence>
<feature type="non-terminal residue" evidence="4">
    <location>
        <position position="1"/>
    </location>
</feature>
<feature type="non-terminal residue" evidence="4">
    <location>
        <position position="420"/>
    </location>
</feature>
<name>A0A382KF71_9ZZZZ</name>
<proteinExistence type="predicted"/>
<dbReference type="Gene3D" id="2.130.10.10">
    <property type="entry name" value="YVTN repeat-like/Quinoprotein amine dehydrogenase"/>
    <property type="match status" value="2"/>
</dbReference>